<dbReference type="RefSeq" id="WP_191252590.1">
    <property type="nucleotide sequence ID" value="NZ_BNCI01000002.1"/>
</dbReference>
<feature type="transmembrane region" description="Helical" evidence="1">
    <location>
        <begin position="31"/>
        <end position="48"/>
    </location>
</feature>
<keyword evidence="1" id="KW-1133">Transmembrane helix</keyword>
<dbReference type="AlphaFoldDB" id="A0A919ATG1"/>
<proteinExistence type="predicted"/>
<reference evidence="2" key="1">
    <citation type="journal article" date="2014" name="Int. J. Syst. Evol. Microbiol.">
        <title>Complete genome sequence of Corynebacterium casei LMG S-19264T (=DSM 44701T), isolated from a smear-ripened cheese.</title>
        <authorList>
            <consortium name="US DOE Joint Genome Institute (JGI-PGF)"/>
            <person name="Walter F."/>
            <person name="Albersmeier A."/>
            <person name="Kalinowski J."/>
            <person name="Ruckert C."/>
        </authorList>
    </citation>
    <scope>NUCLEOTIDE SEQUENCE</scope>
    <source>
        <strain evidence="2">KCTC 42590</strain>
    </source>
</reference>
<organism evidence="2 3">
    <name type="scientific">Kordiimonas sediminis</name>
    <dbReference type="NCBI Taxonomy" id="1735581"/>
    <lineage>
        <taxon>Bacteria</taxon>
        <taxon>Pseudomonadati</taxon>
        <taxon>Pseudomonadota</taxon>
        <taxon>Alphaproteobacteria</taxon>
        <taxon>Kordiimonadales</taxon>
        <taxon>Kordiimonadaceae</taxon>
        <taxon>Kordiimonas</taxon>
    </lineage>
</organism>
<protein>
    <submittedName>
        <fullName evidence="2">Uncharacterized protein</fullName>
    </submittedName>
</protein>
<sequence length="84" mass="9465">MNTVFDFITVAIFIAIVGMFFQFSKKEDQNITAYIVPAIGCALGNYFGNEGFVIPAWVIIFATVYYVFFHILRKEGVPDNIDGD</sequence>
<feature type="transmembrane region" description="Helical" evidence="1">
    <location>
        <begin position="6"/>
        <end position="24"/>
    </location>
</feature>
<keyword evidence="1" id="KW-0812">Transmembrane</keyword>
<name>A0A919ATG1_9PROT</name>
<dbReference type="InterPro" id="IPR054655">
    <property type="entry name" value="XrtV-like"/>
</dbReference>
<comment type="caution">
    <text evidence="2">The sequence shown here is derived from an EMBL/GenBank/DDBJ whole genome shotgun (WGS) entry which is preliminary data.</text>
</comment>
<evidence type="ECO:0000313" key="3">
    <source>
        <dbReference type="Proteomes" id="UP000630923"/>
    </source>
</evidence>
<dbReference type="NCBIfam" id="NF045607">
    <property type="entry name" value="exo_Victor_syst"/>
    <property type="match status" value="1"/>
</dbReference>
<dbReference type="EMBL" id="BNCI01000002">
    <property type="protein sequence ID" value="GHF25441.1"/>
    <property type="molecule type" value="Genomic_DNA"/>
</dbReference>
<keyword evidence="1" id="KW-0472">Membrane</keyword>
<gene>
    <name evidence="2" type="ORF">GCM10017044_20310</name>
</gene>
<reference evidence="2" key="2">
    <citation type="submission" date="2020-09" db="EMBL/GenBank/DDBJ databases">
        <authorList>
            <person name="Sun Q."/>
            <person name="Kim S."/>
        </authorList>
    </citation>
    <scope>NUCLEOTIDE SEQUENCE</scope>
    <source>
        <strain evidence="2">KCTC 42590</strain>
    </source>
</reference>
<evidence type="ECO:0000256" key="1">
    <source>
        <dbReference type="SAM" id="Phobius"/>
    </source>
</evidence>
<feature type="transmembrane region" description="Helical" evidence="1">
    <location>
        <begin position="54"/>
        <end position="72"/>
    </location>
</feature>
<dbReference type="Proteomes" id="UP000630923">
    <property type="component" value="Unassembled WGS sequence"/>
</dbReference>
<accession>A0A919ATG1</accession>
<evidence type="ECO:0000313" key="2">
    <source>
        <dbReference type="EMBL" id="GHF25441.1"/>
    </source>
</evidence>
<keyword evidence="3" id="KW-1185">Reference proteome</keyword>